<dbReference type="InterPro" id="IPR000157">
    <property type="entry name" value="TIR_dom"/>
</dbReference>
<dbReference type="RefSeq" id="WP_160146301.1">
    <property type="nucleotide sequence ID" value="NZ_BIFQ01000002.1"/>
</dbReference>
<evidence type="ECO:0000259" key="1">
    <source>
        <dbReference type="Pfam" id="PF13676"/>
    </source>
</evidence>
<dbReference type="InterPro" id="IPR035897">
    <property type="entry name" value="Toll_tir_struct_dom_sf"/>
</dbReference>
<dbReference type="GO" id="GO:0007165">
    <property type="term" value="P:signal transduction"/>
    <property type="evidence" value="ECO:0007669"/>
    <property type="project" value="InterPro"/>
</dbReference>
<comment type="caution">
    <text evidence="2">The sequence shown here is derived from an EMBL/GenBank/DDBJ whole genome shotgun (WGS) entry which is preliminary data.</text>
</comment>
<organism evidence="2 3">
    <name type="scientific">Dictyobacter aurantiacus</name>
    <dbReference type="NCBI Taxonomy" id="1936993"/>
    <lineage>
        <taxon>Bacteria</taxon>
        <taxon>Bacillati</taxon>
        <taxon>Chloroflexota</taxon>
        <taxon>Ktedonobacteria</taxon>
        <taxon>Ktedonobacterales</taxon>
        <taxon>Dictyobacteraceae</taxon>
        <taxon>Dictyobacter</taxon>
    </lineage>
</organism>
<dbReference type="Gene3D" id="2.160.20.80">
    <property type="entry name" value="E3 ubiquitin-protein ligase SopA"/>
    <property type="match status" value="1"/>
</dbReference>
<accession>A0A401ZRI2</accession>
<name>A0A401ZRI2_9CHLR</name>
<dbReference type="InterPro" id="IPR001646">
    <property type="entry name" value="5peptide_repeat"/>
</dbReference>
<dbReference type="SUPFAM" id="SSF141571">
    <property type="entry name" value="Pentapeptide repeat-like"/>
    <property type="match status" value="1"/>
</dbReference>
<proteinExistence type="predicted"/>
<dbReference type="Gene3D" id="3.40.50.10140">
    <property type="entry name" value="Toll/interleukin-1 receptor homology (TIR) domain"/>
    <property type="match status" value="1"/>
</dbReference>
<dbReference type="PANTHER" id="PTHR14136:SF17">
    <property type="entry name" value="BTB_POZ DOMAIN-CONTAINING PROTEIN KCTD9"/>
    <property type="match status" value="1"/>
</dbReference>
<evidence type="ECO:0000313" key="2">
    <source>
        <dbReference type="EMBL" id="GCE09479.1"/>
    </source>
</evidence>
<dbReference type="InterPro" id="IPR051082">
    <property type="entry name" value="Pentapeptide-BTB/POZ_domain"/>
</dbReference>
<dbReference type="Pfam" id="PF00805">
    <property type="entry name" value="Pentapeptide"/>
    <property type="match status" value="2"/>
</dbReference>
<reference evidence="3" key="1">
    <citation type="submission" date="2018-12" db="EMBL/GenBank/DDBJ databases">
        <title>Tengunoibacter tsumagoiensis gen. nov., sp. nov., Dictyobacter kobayashii sp. nov., D. alpinus sp. nov., and D. joshuensis sp. nov. and description of Dictyobacteraceae fam. nov. within the order Ktedonobacterales isolated from Tengu-no-mugimeshi.</title>
        <authorList>
            <person name="Wang C.M."/>
            <person name="Zheng Y."/>
            <person name="Sakai Y."/>
            <person name="Toyoda A."/>
            <person name="Minakuchi Y."/>
            <person name="Abe K."/>
            <person name="Yokota A."/>
            <person name="Yabe S."/>
        </authorList>
    </citation>
    <scope>NUCLEOTIDE SEQUENCE [LARGE SCALE GENOMIC DNA]</scope>
    <source>
        <strain evidence="3">S-27</strain>
    </source>
</reference>
<dbReference type="Pfam" id="PF13676">
    <property type="entry name" value="TIR_2"/>
    <property type="match status" value="1"/>
</dbReference>
<gene>
    <name evidence="2" type="ORF">KDAU_68080</name>
</gene>
<protein>
    <recommendedName>
        <fullName evidence="1">TIR domain-containing protein</fullName>
    </recommendedName>
</protein>
<dbReference type="EMBL" id="BIFQ01000002">
    <property type="protein sequence ID" value="GCE09479.1"/>
    <property type="molecule type" value="Genomic_DNA"/>
</dbReference>
<dbReference type="PANTHER" id="PTHR14136">
    <property type="entry name" value="BTB_POZ DOMAIN-CONTAINING PROTEIN KCTD9"/>
    <property type="match status" value="1"/>
</dbReference>
<evidence type="ECO:0000313" key="3">
    <source>
        <dbReference type="Proteomes" id="UP000287224"/>
    </source>
</evidence>
<dbReference type="OrthoDB" id="161883at2"/>
<dbReference type="AlphaFoldDB" id="A0A401ZRI2"/>
<dbReference type="Proteomes" id="UP000287224">
    <property type="component" value="Unassembled WGS sequence"/>
</dbReference>
<feature type="domain" description="TIR" evidence="1">
    <location>
        <begin position="225"/>
        <end position="345"/>
    </location>
</feature>
<sequence>MANPEHVKLLKQGVEIWNQWRTEHRDARPDFSGADLHDSDLQGVYFNGAVLSHTNMSGANLHKAVLVSAHLTQANLNQAQLCKASLSGANLSGARLCEADLSEADLFQVNLHRADLSGTRLDGAYFYQANLSKVNLTNADMKGAQLGLTVFADVNLCHVQGLEFAVHRCKSYLNLDVIMRFHNNLPIQFLQGVGFSNSIINGIRSGNIIPIDDSAQSHHKWEACFISYTQQDQAFAKKLHQDLQRQGIRCWLDDEDRLDDELRFSIPHIIILSQHSVQLDWRNSQKPDWVFQEVIDALATEKEQERHILIPIRLDETIWQLNEDWAEELRQTREIDDFTHWSNEEIYQQALNRLLCRFKTGR</sequence>
<dbReference type="SUPFAM" id="SSF52200">
    <property type="entry name" value="Toll/Interleukin receptor TIR domain"/>
    <property type="match status" value="1"/>
</dbReference>
<keyword evidence="3" id="KW-1185">Reference proteome</keyword>